<proteinExistence type="predicted"/>
<protein>
    <submittedName>
        <fullName evidence="2">Uncharacterized protein</fullName>
    </submittedName>
</protein>
<dbReference type="AlphaFoldDB" id="A0A7W8BQW7"/>
<evidence type="ECO:0000313" key="2">
    <source>
        <dbReference type="EMBL" id="MBB5127770.1"/>
    </source>
</evidence>
<evidence type="ECO:0000313" key="3">
    <source>
        <dbReference type="Proteomes" id="UP000568022"/>
    </source>
</evidence>
<evidence type="ECO:0000256" key="1">
    <source>
        <dbReference type="SAM" id="MobiDB-lite"/>
    </source>
</evidence>
<feature type="region of interest" description="Disordered" evidence="1">
    <location>
        <begin position="30"/>
        <end position="61"/>
    </location>
</feature>
<comment type="caution">
    <text evidence="2">The sequence shown here is derived from an EMBL/GenBank/DDBJ whole genome shotgun (WGS) entry which is preliminary data.</text>
</comment>
<sequence>MVVRSEDVRARTHYRDATDAALDAVLSLMGPGGRSVRTRGAADAGDEPVPCGTPRERGRGGLAPYTEFAAVTGFAEFGHRAGGGRLPLRSGSDSPATSG</sequence>
<dbReference type="EMBL" id="JACHJE010000010">
    <property type="protein sequence ID" value="MBB5127770.1"/>
    <property type="molecule type" value="Genomic_DNA"/>
</dbReference>
<reference evidence="2 3" key="1">
    <citation type="submission" date="2020-08" db="EMBL/GenBank/DDBJ databases">
        <title>Genomic Encyclopedia of Type Strains, Phase III (KMG-III): the genomes of soil and plant-associated and newly described type strains.</title>
        <authorList>
            <person name="Whitman W."/>
        </authorList>
    </citation>
    <scope>NUCLEOTIDE SEQUENCE [LARGE SCALE GENOMIC DNA]</scope>
    <source>
        <strain evidence="2 3">CECT 3226</strain>
    </source>
</reference>
<feature type="region of interest" description="Disordered" evidence="1">
    <location>
        <begin position="79"/>
        <end position="99"/>
    </location>
</feature>
<name>A0A7W8BQW7_9ACTN</name>
<organism evidence="2 3">
    <name type="scientific">Streptomyces griseoloalbus</name>
    <dbReference type="NCBI Taxonomy" id="67303"/>
    <lineage>
        <taxon>Bacteria</taxon>
        <taxon>Bacillati</taxon>
        <taxon>Actinomycetota</taxon>
        <taxon>Actinomycetes</taxon>
        <taxon>Kitasatosporales</taxon>
        <taxon>Streptomycetaceae</taxon>
        <taxon>Streptomyces</taxon>
    </lineage>
</organism>
<keyword evidence="3" id="KW-1185">Reference proteome</keyword>
<accession>A0A7W8BQW7</accession>
<gene>
    <name evidence="2" type="ORF">FHS32_004523</name>
</gene>
<dbReference type="Proteomes" id="UP000568022">
    <property type="component" value="Unassembled WGS sequence"/>
</dbReference>